<protein>
    <recommendedName>
        <fullName evidence="3">Flagellar protein FlgJ N-terminal domain-containing protein</fullName>
    </recommendedName>
</protein>
<organism evidence="1 2">
    <name type="scientific">Conexibacter woesei (strain DSM 14684 / CCUG 47730 / CIP 108061 / JCM 11494 / NBRC 100937 / ID131577)</name>
    <dbReference type="NCBI Taxonomy" id="469383"/>
    <lineage>
        <taxon>Bacteria</taxon>
        <taxon>Bacillati</taxon>
        <taxon>Actinomycetota</taxon>
        <taxon>Thermoleophilia</taxon>
        <taxon>Solirubrobacterales</taxon>
        <taxon>Conexibacteraceae</taxon>
        <taxon>Conexibacter</taxon>
    </lineage>
</organism>
<name>D3F3X7_CONWI</name>
<sequence length="98" mass="10166">MSIGGLPPVDAAQLPADIRDAPPVRRDTYSAALGFEQMLVQQLTTQMAESARSAMGGDSPYASMLPQTLADGVMDAGGLGLARQMTDAIAPAKKETTT</sequence>
<dbReference type="AlphaFoldDB" id="D3F3X7"/>
<evidence type="ECO:0000313" key="1">
    <source>
        <dbReference type="EMBL" id="ADB48460.1"/>
    </source>
</evidence>
<evidence type="ECO:0008006" key="3">
    <source>
        <dbReference type="Google" id="ProtNLM"/>
    </source>
</evidence>
<dbReference type="STRING" id="469383.Cwoe_0024"/>
<dbReference type="Proteomes" id="UP000008229">
    <property type="component" value="Chromosome"/>
</dbReference>
<accession>D3F3X7</accession>
<reference evidence="1 2" key="1">
    <citation type="journal article" date="2010" name="Stand. Genomic Sci.">
        <title>Complete genome sequence of Conexibacter woesei type strain (ID131577).</title>
        <authorList>
            <person name="Pukall R."/>
            <person name="Lapidus A."/>
            <person name="Glavina Del Rio T."/>
            <person name="Copeland A."/>
            <person name="Tice H."/>
            <person name="Cheng J.-F."/>
            <person name="Lucas S."/>
            <person name="Chen F."/>
            <person name="Nolan M."/>
            <person name="Bruce D."/>
            <person name="Goodwin L."/>
            <person name="Pitluck S."/>
            <person name="Mavromatis K."/>
            <person name="Ivanova N."/>
            <person name="Ovchinnikova G."/>
            <person name="Pati A."/>
            <person name="Chen A."/>
            <person name="Palaniappan K."/>
            <person name="Land M."/>
            <person name="Hauser L."/>
            <person name="Chang Y.-J."/>
            <person name="Jeffries C.D."/>
            <person name="Chain P."/>
            <person name="Meincke L."/>
            <person name="Sims D."/>
            <person name="Brettin T."/>
            <person name="Detter J.C."/>
            <person name="Rohde M."/>
            <person name="Goeker M."/>
            <person name="Bristow J."/>
            <person name="Eisen J.A."/>
            <person name="Markowitz V."/>
            <person name="Kyrpides N.C."/>
            <person name="Klenk H.-P."/>
            <person name="Hugenholtz P."/>
        </authorList>
    </citation>
    <scope>NUCLEOTIDE SEQUENCE [LARGE SCALE GENOMIC DNA]</scope>
    <source>
        <strain evidence="2">DSM 14684 / CIP 108061 / JCM 11494 / NBRC 100937 / ID131577</strain>
    </source>
</reference>
<dbReference type="EMBL" id="CP001854">
    <property type="protein sequence ID" value="ADB48460.1"/>
    <property type="molecule type" value="Genomic_DNA"/>
</dbReference>
<proteinExistence type="predicted"/>
<evidence type="ECO:0000313" key="2">
    <source>
        <dbReference type="Proteomes" id="UP000008229"/>
    </source>
</evidence>
<dbReference type="RefSeq" id="WP_012931513.1">
    <property type="nucleotide sequence ID" value="NC_013739.1"/>
</dbReference>
<gene>
    <name evidence="1" type="ordered locus">Cwoe_0024</name>
</gene>
<dbReference type="OrthoDB" id="5244613at2"/>
<keyword evidence="2" id="KW-1185">Reference proteome</keyword>
<reference evidence="2" key="2">
    <citation type="submission" date="2010-01" db="EMBL/GenBank/DDBJ databases">
        <title>The complete genome of Conexibacter woesei DSM 14684.</title>
        <authorList>
            <consortium name="US DOE Joint Genome Institute (JGI-PGF)"/>
            <person name="Lucas S."/>
            <person name="Copeland A."/>
            <person name="Lapidus A."/>
            <person name="Glavina del Rio T."/>
            <person name="Dalin E."/>
            <person name="Tice H."/>
            <person name="Bruce D."/>
            <person name="Goodwin L."/>
            <person name="Pitluck S."/>
            <person name="Kyrpides N."/>
            <person name="Mavromatis K."/>
            <person name="Ivanova N."/>
            <person name="Mikhailova N."/>
            <person name="Chertkov O."/>
            <person name="Brettin T."/>
            <person name="Detter J.C."/>
            <person name="Han C."/>
            <person name="Larimer F."/>
            <person name="Land M."/>
            <person name="Hauser L."/>
            <person name="Markowitz V."/>
            <person name="Cheng J.-F."/>
            <person name="Hugenholtz P."/>
            <person name="Woyke T."/>
            <person name="Wu D."/>
            <person name="Pukall R."/>
            <person name="Steenblock K."/>
            <person name="Schneider S."/>
            <person name="Klenk H.-P."/>
            <person name="Eisen J.A."/>
        </authorList>
    </citation>
    <scope>NUCLEOTIDE SEQUENCE [LARGE SCALE GENOMIC DNA]</scope>
    <source>
        <strain evidence="2">DSM 14684 / CIP 108061 / JCM 11494 / NBRC 100937 / ID131577</strain>
    </source>
</reference>
<dbReference type="KEGG" id="cwo:Cwoe_0024"/>
<dbReference type="HOGENOM" id="CLU_2328908_0_0_11"/>